<accession>A0A165FD57</accession>
<protein>
    <recommendedName>
        <fullName evidence="4">Copper transport protein</fullName>
    </recommendedName>
</protein>
<comment type="subcellular location">
    <subcellularLocation>
        <location evidence="4">Membrane</location>
        <topology evidence="4">Multi-pass membrane protein</topology>
    </subcellularLocation>
</comment>
<dbReference type="PANTHER" id="PTHR12483">
    <property type="entry name" value="SOLUTE CARRIER FAMILY 31 COPPER TRANSPORTERS"/>
    <property type="match status" value="1"/>
</dbReference>
<keyword evidence="2 4" id="KW-1133">Transmembrane helix</keyword>
<keyword evidence="4" id="KW-0406">Ion transport</keyword>
<dbReference type="OrthoDB" id="73901at2759"/>
<dbReference type="InParanoid" id="A0A165FD57"/>
<dbReference type="STRING" id="1328760.A0A165FD57"/>
<dbReference type="RefSeq" id="XP_018186400.1">
    <property type="nucleotide sequence ID" value="XM_018333139.1"/>
</dbReference>
<organism evidence="5 6">
    <name type="scientific">Xylona heveae (strain CBS 132557 / TC161)</name>
    <dbReference type="NCBI Taxonomy" id="1328760"/>
    <lineage>
        <taxon>Eukaryota</taxon>
        <taxon>Fungi</taxon>
        <taxon>Dikarya</taxon>
        <taxon>Ascomycota</taxon>
        <taxon>Pezizomycotina</taxon>
        <taxon>Xylonomycetes</taxon>
        <taxon>Xylonales</taxon>
        <taxon>Xylonaceae</taxon>
        <taxon>Xylona</taxon>
    </lineage>
</organism>
<evidence type="ECO:0000256" key="3">
    <source>
        <dbReference type="ARBA" id="ARBA00023136"/>
    </source>
</evidence>
<proteinExistence type="inferred from homology"/>
<comment type="similarity">
    <text evidence="4">Belongs to the copper transporter (Ctr) (TC 1.A.56) family. SLC31A subfamily.</text>
</comment>
<keyword evidence="6" id="KW-1185">Reference proteome</keyword>
<feature type="transmembrane region" description="Helical" evidence="4">
    <location>
        <begin position="42"/>
        <end position="62"/>
    </location>
</feature>
<name>A0A165FD57_XYLHT</name>
<dbReference type="InterPro" id="IPR007274">
    <property type="entry name" value="Cop_transporter"/>
</dbReference>
<keyword evidence="4" id="KW-0186">Copper</keyword>
<dbReference type="GeneID" id="28898276"/>
<dbReference type="Proteomes" id="UP000076632">
    <property type="component" value="Unassembled WGS sequence"/>
</dbReference>
<dbReference type="GO" id="GO:0005886">
    <property type="term" value="C:plasma membrane"/>
    <property type="evidence" value="ECO:0007669"/>
    <property type="project" value="TreeGrafter"/>
</dbReference>
<evidence type="ECO:0000256" key="2">
    <source>
        <dbReference type="ARBA" id="ARBA00022989"/>
    </source>
</evidence>
<dbReference type="EMBL" id="KV407462">
    <property type="protein sequence ID" value="KZF20845.1"/>
    <property type="molecule type" value="Genomic_DNA"/>
</dbReference>
<dbReference type="PANTHER" id="PTHR12483:SF120">
    <property type="entry name" value="HIGH-AFFINITY COPPER TRANSPORTER CTRA2"/>
    <property type="match status" value="1"/>
</dbReference>
<dbReference type="AlphaFoldDB" id="A0A165FD57"/>
<dbReference type="OMA" id="PIPWRFS"/>
<feature type="transmembrane region" description="Helical" evidence="4">
    <location>
        <begin position="137"/>
        <end position="155"/>
    </location>
</feature>
<evidence type="ECO:0000256" key="4">
    <source>
        <dbReference type="RuleBase" id="RU367022"/>
    </source>
</evidence>
<evidence type="ECO:0000256" key="1">
    <source>
        <dbReference type="ARBA" id="ARBA00022692"/>
    </source>
</evidence>
<gene>
    <name evidence="5" type="ORF">L228DRAFT_249663</name>
</gene>
<keyword evidence="3 4" id="KW-0472">Membrane</keyword>
<sequence length="185" mass="20286">MDMSSHSSSSSGMSGMSHMQMTFFSDETTPLYSTGWTPSGTGSYAGTCIFLILLAVIFRALFAFKHVLEKRWLDQALNRRYIVVAGEVPEAERSLNDPDAKTGTLVSSKGLEERVRVVRRHARGISPWRLSVDVPRAGIATVIAGVGYLLMLAVMTMNVGYFLSVLGGTFLGELAFGRYAQLEEH</sequence>
<dbReference type="Pfam" id="PF04145">
    <property type="entry name" value="Ctr"/>
    <property type="match status" value="1"/>
</dbReference>
<keyword evidence="4" id="KW-0187">Copper transport</keyword>
<evidence type="ECO:0000313" key="5">
    <source>
        <dbReference type="EMBL" id="KZF20845.1"/>
    </source>
</evidence>
<reference evidence="5 6" key="1">
    <citation type="journal article" date="2016" name="Fungal Biol.">
        <title>The genome of Xylona heveae provides a window into fungal endophytism.</title>
        <authorList>
            <person name="Gazis R."/>
            <person name="Kuo A."/>
            <person name="Riley R."/>
            <person name="LaButti K."/>
            <person name="Lipzen A."/>
            <person name="Lin J."/>
            <person name="Amirebrahimi M."/>
            <person name="Hesse C.N."/>
            <person name="Spatafora J.W."/>
            <person name="Henrissat B."/>
            <person name="Hainaut M."/>
            <person name="Grigoriev I.V."/>
            <person name="Hibbett D.S."/>
        </authorList>
    </citation>
    <scope>NUCLEOTIDE SEQUENCE [LARGE SCALE GENOMIC DNA]</scope>
    <source>
        <strain evidence="5 6">TC161</strain>
    </source>
</reference>
<keyword evidence="1 4" id="KW-0812">Transmembrane</keyword>
<dbReference type="GO" id="GO:0005375">
    <property type="term" value="F:copper ion transmembrane transporter activity"/>
    <property type="evidence" value="ECO:0007669"/>
    <property type="project" value="UniProtKB-UniRule"/>
</dbReference>
<evidence type="ECO:0000313" key="6">
    <source>
        <dbReference type="Proteomes" id="UP000076632"/>
    </source>
</evidence>
<keyword evidence="4" id="KW-0813">Transport</keyword>